<dbReference type="Proteomes" id="UP000670947">
    <property type="component" value="Unassembled WGS sequence"/>
</dbReference>
<organism evidence="2 3">
    <name type="scientific">Paenibacillus artemisiicola</name>
    <dbReference type="NCBI Taxonomy" id="1172618"/>
    <lineage>
        <taxon>Bacteria</taxon>
        <taxon>Bacillati</taxon>
        <taxon>Bacillota</taxon>
        <taxon>Bacilli</taxon>
        <taxon>Bacillales</taxon>
        <taxon>Paenibacillaceae</taxon>
        <taxon>Paenibacillus</taxon>
    </lineage>
</organism>
<keyword evidence="1" id="KW-0732">Signal</keyword>
<sequence length="150" mass="16159">MIMPTRRNVVFSVAILILAALLANRAVQQHRAQNNLSALQQRVDEAFRTQLSLAASSLGTDFDEDESNFNACVASVSAAAALAGQTSFESRNDVLDVALDRFGKILLNPVNRQAVTQNAPTLRALFVKLSADPADADTTRQLSAFTGNVR</sequence>
<protein>
    <submittedName>
        <fullName evidence="2">Uncharacterized protein</fullName>
    </submittedName>
</protein>
<proteinExistence type="predicted"/>
<evidence type="ECO:0000256" key="1">
    <source>
        <dbReference type="SAM" id="SignalP"/>
    </source>
</evidence>
<evidence type="ECO:0000313" key="3">
    <source>
        <dbReference type="Proteomes" id="UP000670947"/>
    </source>
</evidence>
<name>A0ABS3WBF2_9BACL</name>
<accession>A0ABS3WBF2</accession>
<feature type="signal peptide" evidence="1">
    <location>
        <begin position="1"/>
        <end position="25"/>
    </location>
</feature>
<dbReference type="EMBL" id="JAGGDJ010000011">
    <property type="protein sequence ID" value="MBO7745644.1"/>
    <property type="molecule type" value="Genomic_DNA"/>
</dbReference>
<gene>
    <name evidence="2" type="ORF">I8J29_15645</name>
</gene>
<dbReference type="RefSeq" id="WP_208848477.1">
    <property type="nucleotide sequence ID" value="NZ_JAGGDJ010000011.1"/>
</dbReference>
<reference evidence="2 3" key="1">
    <citation type="submission" date="2021-03" db="EMBL/GenBank/DDBJ databases">
        <title>Paenibacillus artemisicola MWE-103 whole genome sequence.</title>
        <authorList>
            <person name="Ham Y.J."/>
        </authorList>
    </citation>
    <scope>NUCLEOTIDE SEQUENCE [LARGE SCALE GENOMIC DNA]</scope>
    <source>
        <strain evidence="2 3">MWE-103</strain>
    </source>
</reference>
<feature type="chain" id="PRO_5047447657" evidence="1">
    <location>
        <begin position="26"/>
        <end position="150"/>
    </location>
</feature>
<keyword evidence="3" id="KW-1185">Reference proteome</keyword>
<comment type="caution">
    <text evidence="2">The sequence shown here is derived from an EMBL/GenBank/DDBJ whole genome shotgun (WGS) entry which is preliminary data.</text>
</comment>
<evidence type="ECO:0000313" key="2">
    <source>
        <dbReference type="EMBL" id="MBO7745644.1"/>
    </source>
</evidence>